<proteinExistence type="predicted"/>
<gene>
    <name evidence="4" type="ORF">BD311DRAFT_768004</name>
</gene>
<organism evidence="4">
    <name type="scientific">Dichomitus squalens</name>
    <dbReference type="NCBI Taxonomy" id="114155"/>
    <lineage>
        <taxon>Eukaryota</taxon>
        <taxon>Fungi</taxon>
        <taxon>Dikarya</taxon>
        <taxon>Basidiomycota</taxon>
        <taxon>Agaricomycotina</taxon>
        <taxon>Agaricomycetes</taxon>
        <taxon>Polyporales</taxon>
        <taxon>Polyporaceae</taxon>
        <taxon>Dichomitus</taxon>
    </lineage>
</organism>
<sequence>MADSSSSAEVISVIESIITGDYCNGALLTFITYEYFITLSLEVDLFWRRRLTGAGILFLLNRYLTLALRASIIVEGYITSITSCAGFIRAYVIFDELQYLIWGAFSALRVLALSRSWLLTCAVGLLSIAPFLVNLAAYYGIMRVTGLVDPLYGCGMASTAPITLSQSTVFVSVSRGSLILADIAVLATTWWATYSRGGMFFGRRTLSYVMLVNGTGYFLVMLALHVAHLSLTLVGYSNPNGINTSEITAFAEPISSVLVSRFLLDLQETSERTLYLDSRRWQGYSATSDAGSGTLSFARVMGSIGGSIRHGESAEGETTVDGASGETSWSIAQGDPDSIGLRRVPRGLDSMGKA</sequence>
<keyword evidence="2" id="KW-0812">Transmembrane</keyword>
<evidence type="ECO:0000313" key="4">
    <source>
        <dbReference type="EMBL" id="TBU23724.1"/>
    </source>
</evidence>
<dbReference type="EMBL" id="ML143497">
    <property type="protein sequence ID" value="TBU23724.1"/>
    <property type="molecule type" value="Genomic_DNA"/>
</dbReference>
<feature type="transmembrane region" description="Helical" evidence="2">
    <location>
        <begin position="117"/>
        <end position="141"/>
    </location>
</feature>
<protein>
    <recommendedName>
        <fullName evidence="3">DUF6533 domain-containing protein</fullName>
    </recommendedName>
</protein>
<dbReference type="InterPro" id="IPR045340">
    <property type="entry name" value="DUF6533"/>
</dbReference>
<feature type="transmembrane region" description="Helical" evidence="2">
    <location>
        <begin position="206"/>
        <end position="227"/>
    </location>
</feature>
<keyword evidence="2" id="KW-0472">Membrane</keyword>
<dbReference type="Proteomes" id="UP000292957">
    <property type="component" value="Unassembled WGS sequence"/>
</dbReference>
<feature type="domain" description="DUF6533" evidence="3">
    <location>
        <begin position="22"/>
        <end position="67"/>
    </location>
</feature>
<keyword evidence="2" id="KW-1133">Transmembrane helix</keyword>
<reference evidence="4" key="1">
    <citation type="submission" date="2019-01" db="EMBL/GenBank/DDBJ databases">
        <title>Draft genome sequences of three monokaryotic isolates of the white-rot basidiomycete fungus Dichomitus squalens.</title>
        <authorList>
            <consortium name="DOE Joint Genome Institute"/>
            <person name="Lopez S.C."/>
            <person name="Andreopoulos B."/>
            <person name="Pangilinan J."/>
            <person name="Lipzen A."/>
            <person name="Riley R."/>
            <person name="Ahrendt S."/>
            <person name="Ng V."/>
            <person name="Barry K."/>
            <person name="Daum C."/>
            <person name="Grigoriev I.V."/>
            <person name="Hilden K.S."/>
            <person name="Makela M.R."/>
            <person name="de Vries R.P."/>
        </authorList>
    </citation>
    <scope>NUCLEOTIDE SEQUENCE [LARGE SCALE GENOMIC DNA]</scope>
    <source>
        <strain evidence="4">OM18370.1</strain>
    </source>
</reference>
<dbReference type="Pfam" id="PF20151">
    <property type="entry name" value="DUF6533"/>
    <property type="match status" value="1"/>
</dbReference>
<evidence type="ECO:0000259" key="3">
    <source>
        <dbReference type="Pfam" id="PF20151"/>
    </source>
</evidence>
<accession>A0A4Q9M9A8</accession>
<dbReference type="OrthoDB" id="2744098at2759"/>
<feature type="region of interest" description="Disordered" evidence="1">
    <location>
        <begin position="308"/>
        <end position="354"/>
    </location>
</feature>
<name>A0A4Q9M9A8_9APHY</name>
<evidence type="ECO:0000256" key="1">
    <source>
        <dbReference type="SAM" id="MobiDB-lite"/>
    </source>
</evidence>
<dbReference type="AlphaFoldDB" id="A0A4Q9M9A8"/>
<evidence type="ECO:0000256" key="2">
    <source>
        <dbReference type="SAM" id="Phobius"/>
    </source>
</evidence>